<sequence length="94" mass="10537">MIVQLTREELVVTRGHHTRLQSPLAAISYVDVTSDDVMIVEIPCCDVTSWRNSGVLTQFSCAPKNSSYQTPGFHDYEVSQIGIDIVKELWSLPL</sequence>
<dbReference type="EMBL" id="RCMK01001940">
    <property type="protein sequence ID" value="KAG2886565.1"/>
    <property type="molecule type" value="Genomic_DNA"/>
</dbReference>
<evidence type="ECO:0000313" key="2">
    <source>
        <dbReference type="Proteomes" id="UP000736787"/>
    </source>
</evidence>
<proteinExistence type="predicted"/>
<dbReference type="Proteomes" id="UP000736787">
    <property type="component" value="Unassembled WGS sequence"/>
</dbReference>
<gene>
    <name evidence="1" type="ORF">PC117_g25354</name>
</gene>
<dbReference type="AlphaFoldDB" id="A0A8T1ANH5"/>
<organism evidence="1 2">
    <name type="scientific">Phytophthora cactorum</name>
    <dbReference type="NCBI Taxonomy" id="29920"/>
    <lineage>
        <taxon>Eukaryota</taxon>
        <taxon>Sar</taxon>
        <taxon>Stramenopiles</taxon>
        <taxon>Oomycota</taxon>
        <taxon>Peronosporomycetes</taxon>
        <taxon>Peronosporales</taxon>
        <taxon>Peronosporaceae</taxon>
        <taxon>Phytophthora</taxon>
    </lineage>
</organism>
<comment type="caution">
    <text evidence="1">The sequence shown here is derived from an EMBL/GenBank/DDBJ whole genome shotgun (WGS) entry which is preliminary data.</text>
</comment>
<protein>
    <submittedName>
        <fullName evidence="1">Uncharacterized protein</fullName>
    </submittedName>
</protein>
<reference evidence="1" key="1">
    <citation type="submission" date="2018-10" db="EMBL/GenBank/DDBJ databases">
        <title>Effector identification in a new, highly contiguous assembly of the strawberry crown rot pathogen Phytophthora cactorum.</title>
        <authorList>
            <person name="Armitage A.D."/>
            <person name="Nellist C.F."/>
            <person name="Bates H."/>
            <person name="Vickerstaff R.J."/>
            <person name="Harrison R.J."/>
        </authorList>
    </citation>
    <scope>NUCLEOTIDE SEQUENCE</scope>
    <source>
        <strain evidence="1">4040</strain>
    </source>
</reference>
<evidence type="ECO:0000313" key="1">
    <source>
        <dbReference type="EMBL" id="KAG2886565.1"/>
    </source>
</evidence>
<accession>A0A8T1ANH5</accession>
<name>A0A8T1ANH5_9STRA</name>